<dbReference type="RefSeq" id="WP_104488558.1">
    <property type="nucleotide sequence ID" value="NZ_BMYB01000012.1"/>
</dbReference>
<comment type="caution">
    <text evidence="3">The sequence shown here is derived from an EMBL/GenBank/DDBJ whole genome shotgun (WGS) entry which is preliminary data.</text>
</comment>
<proteinExistence type="predicted"/>
<evidence type="ECO:0000256" key="1">
    <source>
        <dbReference type="ARBA" id="ARBA00023002"/>
    </source>
</evidence>
<dbReference type="InterPro" id="IPR006076">
    <property type="entry name" value="FAD-dep_OxRdtase"/>
</dbReference>
<evidence type="ECO:0000259" key="2">
    <source>
        <dbReference type="Pfam" id="PF01266"/>
    </source>
</evidence>
<dbReference type="GO" id="GO:0005737">
    <property type="term" value="C:cytoplasm"/>
    <property type="evidence" value="ECO:0007669"/>
    <property type="project" value="TreeGrafter"/>
</dbReference>
<gene>
    <name evidence="3" type="ORF">UN63_16315</name>
</gene>
<dbReference type="Gene3D" id="3.50.50.60">
    <property type="entry name" value="FAD/NAD(P)-binding domain"/>
    <property type="match status" value="1"/>
</dbReference>
<evidence type="ECO:0000313" key="4">
    <source>
        <dbReference type="Proteomes" id="UP000242231"/>
    </source>
</evidence>
<dbReference type="Pfam" id="PF01266">
    <property type="entry name" value="DAO"/>
    <property type="match status" value="1"/>
</dbReference>
<dbReference type="SUPFAM" id="SSF51905">
    <property type="entry name" value="FAD/NAD(P)-binding domain"/>
    <property type="match status" value="1"/>
</dbReference>
<feature type="domain" description="FAD dependent oxidoreductase" evidence="2">
    <location>
        <begin position="38"/>
        <end position="391"/>
    </location>
</feature>
<dbReference type="PANTHER" id="PTHR13847:SF281">
    <property type="entry name" value="FAD DEPENDENT OXIDOREDUCTASE DOMAIN-CONTAINING PROTEIN"/>
    <property type="match status" value="1"/>
</dbReference>
<dbReference type="AlphaFoldDB" id="A0A2P5TI45"/>
<name>A0A2P5TI45_9GAMM</name>
<dbReference type="PANTHER" id="PTHR13847">
    <property type="entry name" value="SARCOSINE DEHYDROGENASE-RELATED"/>
    <property type="match status" value="1"/>
</dbReference>
<dbReference type="Proteomes" id="UP000242231">
    <property type="component" value="Unassembled WGS sequence"/>
</dbReference>
<dbReference type="Gene3D" id="3.30.9.10">
    <property type="entry name" value="D-Amino Acid Oxidase, subunit A, domain 2"/>
    <property type="match status" value="1"/>
</dbReference>
<organism evidence="3 4">
    <name type="scientific">Oceanisphaera arctica</name>
    <dbReference type="NCBI Taxonomy" id="641510"/>
    <lineage>
        <taxon>Bacteria</taxon>
        <taxon>Pseudomonadati</taxon>
        <taxon>Pseudomonadota</taxon>
        <taxon>Gammaproteobacteria</taxon>
        <taxon>Aeromonadales</taxon>
        <taxon>Aeromonadaceae</taxon>
        <taxon>Oceanisphaera</taxon>
    </lineage>
</organism>
<evidence type="ECO:0000313" key="3">
    <source>
        <dbReference type="EMBL" id="PPL14221.1"/>
    </source>
</evidence>
<reference evidence="4" key="1">
    <citation type="submission" date="2016-11" db="EMBL/GenBank/DDBJ databases">
        <authorList>
            <person name="Sisinthy S."/>
            <person name="Ara S."/>
            <person name="Gundlapally S.R."/>
        </authorList>
    </citation>
    <scope>NUCLEOTIDE SEQUENCE [LARGE SCALE GENOMIC DNA]</scope>
    <source>
        <strain evidence="4">V1-41</strain>
    </source>
</reference>
<protein>
    <submittedName>
        <fullName evidence="3">FAD-dependent oxidoreductase</fullName>
    </submittedName>
</protein>
<keyword evidence="1" id="KW-0560">Oxidoreductase</keyword>
<dbReference type="GO" id="GO:0016491">
    <property type="term" value="F:oxidoreductase activity"/>
    <property type="evidence" value="ECO:0007669"/>
    <property type="project" value="UniProtKB-KW"/>
</dbReference>
<dbReference type="EMBL" id="MPZM01000076">
    <property type="protein sequence ID" value="PPL14221.1"/>
    <property type="molecule type" value="Genomic_DNA"/>
</dbReference>
<keyword evidence="4" id="KW-1185">Reference proteome</keyword>
<dbReference type="InterPro" id="IPR036188">
    <property type="entry name" value="FAD/NAD-bd_sf"/>
</dbReference>
<sequence length="438" mass="48573">MQPIKNLPARDGQLGWFESVPFQRPMPVRQAEQDEHFDIIIIGAGFSGLATAGRLAELRPEARIAVIDALEVGQGTSGRNAGFIIDLPHNLDATEPDVELNTRVRDLNCFAIQRLKRIQEQQGLDVCWHAAGKYLAAHEEKHFSNLNAFVNTLEAIGEQYEILDGDALATRLGTHYYQRAVYTPGNILMNPAALAISVASALPDNVTLLENTPVREVDLPNKVVQTPKARLSADTLVLATNSFTEKFGVCRNQLVPVFTYASLTRPLDDSEISQFDGIAPWGLTSAHPAGTTVRLTPDKRVFIRNTLNFQPALRSSQALLDKAREQHRKSFLARFPRLKNVPFEYTWGGMICMTMNHEPVFKEQAPGVYVVAAMNGVGVAKGTYLGHYMAEFICGKQSPELDFILQHSAPSWVPPDPVRSMGARIRLSFEERMARGEV</sequence>
<accession>A0A2P5TI45</accession>
<dbReference type="OrthoDB" id="311718at2"/>